<gene>
    <name evidence="1" type="ORF">SGQ18_01315</name>
    <name evidence="2" type="ORF">SGQ44_01315</name>
</gene>
<dbReference type="AlphaFoldDB" id="A0AAJ2SDJ8"/>
<evidence type="ECO:0000313" key="3">
    <source>
        <dbReference type="Proteomes" id="UP001270053"/>
    </source>
</evidence>
<name>A0AAJ2SDJ8_9FLAO</name>
<comment type="caution">
    <text evidence="2">The sequence shown here is derived from an EMBL/GenBank/DDBJ whole genome shotgun (WGS) entry which is preliminary data.</text>
</comment>
<accession>A0AAJ2SDJ8</accession>
<reference evidence="2 4" key="1">
    <citation type="submission" date="2023-11" db="EMBL/GenBank/DDBJ databases">
        <title>Unpublished Manusciprt.</title>
        <authorList>
            <person name="Saticioglu I.B."/>
            <person name="Ay H."/>
            <person name="Ajmi N."/>
            <person name="Altun S."/>
            <person name="Duman M."/>
        </authorList>
    </citation>
    <scope>NUCLEOTIDE SEQUENCE</scope>
    <source>
        <strain evidence="1 4">Fl-33</strain>
        <strain evidence="2">Fl-77</strain>
    </source>
</reference>
<protein>
    <recommendedName>
        <fullName evidence="5">Antitoxin component YwqK of the YwqJK toxin-antitoxin module</fullName>
    </recommendedName>
</protein>
<dbReference type="SUPFAM" id="SSF82185">
    <property type="entry name" value="Histone H3 K4-specific methyltransferase SET7/9 N-terminal domain"/>
    <property type="match status" value="1"/>
</dbReference>
<dbReference type="RefSeq" id="WP_229975475.1">
    <property type="nucleotide sequence ID" value="NZ_CP087133.1"/>
</dbReference>
<dbReference type="Proteomes" id="UP001270053">
    <property type="component" value="Unassembled WGS sequence"/>
</dbReference>
<evidence type="ECO:0000313" key="2">
    <source>
        <dbReference type="EMBL" id="MDX6184374.1"/>
    </source>
</evidence>
<sequence>MKKRTYKNGEPFEGNFDNHFLSGLIINENYVKGLKEGESIVKSDKDSIVAKGIYKNDKPYNGTFIVKIGEDDYELVHLVDFKKNGLQKVFKYNIDDVIKTYTCVNDVINGETIFYESGQVTGKLEYKNGLPYEGKLVKAESATIYKNGVITEEIFYMSNYESKDETNILKSKYYTNGKLSKIANRSFAIADDVKDSYEGIYKNEQPYSGYFSADLREFNYVDYYEKGEKKYQFSNNYLENLDNYKHPNYNIKSTYKDGKIIDGVEYIKFDRQFISKYWKNGVLQAFDCDLFATHYFNRFHFELKNNTISITEFNTEKTGKISRQKIGNKYVSQLIIGEKVIMSVSSLEINDVIPEETGSIVYYESDNTIEAKILSSEEINYEGRKESELMYEIFSSSINSSITMEENFNLLADNFSKGKNIEGMFGKGDTAYVLTGIRFNEAKKPEIGTLILKNKNNSYDLKSFFKRKIFEEKKNIELKNIKQEIEILAASFQKKLNEDFK</sequence>
<evidence type="ECO:0000313" key="1">
    <source>
        <dbReference type="EMBL" id="MDX6180774.1"/>
    </source>
</evidence>
<dbReference type="Proteomes" id="UP001278738">
    <property type="component" value="Unassembled WGS sequence"/>
</dbReference>
<proteinExistence type="predicted"/>
<keyword evidence="4" id="KW-1185">Reference proteome</keyword>
<organism evidence="2 3">
    <name type="scientific">Flavobacterium flavipigmentatum</name>
    <dbReference type="NCBI Taxonomy" id="2893884"/>
    <lineage>
        <taxon>Bacteria</taxon>
        <taxon>Pseudomonadati</taxon>
        <taxon>Bacteroidota</taxon>
        <taxon>Flavobacteriia</taxon>
        <taxon>Flavobacteriales</taxon>
        <taxon>Flavobacteriaceae</taxon>
        <taxon>Flavobacterium</taxon>
    </lineage>
</organism>
<evidence type="ECO:0000313" key="4">
    <source>
        <dbReference type="Proteomes" id="UP001278738"/>
    </source>
</evidence>
<evidence type="ECO:0008006" key="5">
    <source>
        <dbReference type="Google" id="ProtNLM"/>
    </source>
</evidence>
<dbReference type="EMBL" id="JAWXVH010000001">
    <property type="protein sequence ID" value="MDX6184374.1"/>
    <property type="molecule type" value="Genomic_DNA"/>
</dbReference>
<dbReference type="EMBL" id="JAWXVG010000001">
    <property type="protein sequence ID" value="MDX6180774.1"/>
    <property type="molecule type" value="Genomic_DNA"/>
</dbReference>